<dbReference type="OrthoDB" id="6223185at2759"/>
<feature type="transmembrane region" description="Helical" evidence="6">
    <location>
        <begin position="168"/>
        <end position="184"/>
    </location>
</feature>
<dbReference type="Pfam" id="PF00087">
    <property type="entry name" value="Toxin_TOLIP"/>
    <property type="match status" value="1"/>
</dbReference>
<evidence type="ECO:0000256" key="5">
    <source>
        <dbReference type="ARBA" id="ARBA00023180"/>
    </source>
</evidence>
<dbReference type="InterPro" id="IPR035076">
    <property type="entry name" value="Toxin/TOLIP"/>
</dbReference>
<sequence length="186" mass="19929">MRLIRGRASVTHLETLLHLFVNQTNNEDLLCLLGNKHCATQGDATVYINKEKVNITTSQLYLTMAVSNLFLLVIALLIGTACSLRCFSCTALSRNEDCRNTETCSSSTDYCMTTVASAGIGSLKYTSITKTCSPACKESSFGTSVGSGSVSCCSSELCNTSGAIGIKYSYPALVLSLGFFLLLIRN</sequence>
<protein>
    <submittedName>
        <fullName evidence="9">Lymphocyte antigen 6E</fullName>
    </submittedName>
</protein>
<evidence type="ECO:0000259" key="7">
    <source>
        <dbReference type="SMART" id="SM00134"/>
    </source>
</evidence>
<evidence type="ECO:0000256" key="6">
    <source>
        <dbReference type="SAM" id="Phobius"/>
    </source>
</evidence>
<keyword evidence="8" id="KW-1185">Reference proteome</keyword>
<dbReference type="InterPro" id="IPR051110">
    <property type="entry name" value="Ly-6/neurotoxin-like_GPI-ap"/>
</dbReference>
<dbReference type="PROSITE" id="PS00983">
    <property type="entry name" value="LY6_UPAR"/>
    <property type="match status" value="1"/>
</dbReference>
<dbReference type="PANTHER" id="PTHR16983">
    <property type="entry name" value="UPAR/LY6 DOMAIN-CONTAINING PROTEIN"/>
    <property type="match status" value="1"/>
</dbReference>
<dbReference type="InterPro" id="IPR045860">
    <property type="entry name" value="Snake_toxin-like_sf"/>
</dbReference>
<keyword evidence="2" id="KW-1003">Cell membrane</keyword>
<keyword evidence="4 6" id="KW-0472">Membrane</keyword>
<evidence type="ECO:0000313" key="9">
    <source>
        <dbReference type="RefSeq" id="XP_018122883.2"/>
    </source>
</evidence>
<accession>A0A8J0VJ07</accession>
<keyword evidence="5" id="KW-0325">Glycoprotein</keyword>
<keyword evidence="6" id="KW-0812">Transmembrane</keyword>
<dbReference type="PANTHER" id="PTHR16983:SF13">
    <property type="entry name" value="LYMPHOCYTE ANTIGEN 6E"/>
    <property type="match status" value="1"/>
</dbReference>
<dbReference type="InterPro" id="IPR016054">
    <property type="entry name" value="LY6_UPA_recep-like"/>
</dbReference>
<dbReference type="CDD" id="cd23575">
    <property type="entry name" value="TFP_LU_ECD_GPIHBP1"/>
    <property type="match status" value="1"/>
</dbReference>
<dbReference type="AlphaFoldDB" id="A0A8J0VJ07"/>
<organism evidence="8 9">
    <name type="scientific">Xenopus laevis</name>
    <name type="common">African clawed frog</name>
    <dbReference type="NCBI Taxonomy" id="8355"/>
    <lineage>
        <taxon>Eukaryota</taxon>
        <taxon>Metazoa</taxon>
        <taxon>Chordata</taxon>
        <taxon>Craniata</taxon>
        <taxon>Vertebrata</taxon>
        <taxon>Euteleostomi</taxon>
        <taxon>Amphibia</taxon>
        <taxon>Batrachia</taxon>
        <taxon>Anura</taxon>
        <taxon>Pipoidea</taxon>
        <taxon>Pipidae</taxon>
        <taxon>Xenopodinae</taxon>
        <taxon>Xenopus</taxon>
        <taxon>Xenopus</taxon>
    </lineage>
</organism>
<evidence type="ECO:0000313" key="8">
    <source>
        <dbReference type="Proteomes" id="UP000186698"/>
    </source>
</evidence>
<dbReference type="GeneID" id="108718885"/>
<dbReference type="GO" id="GO:0005886">
    <property type="term" value="C:plasma membrane"/>
    <property type="evidence" value="ECO:0000318"/>
    <property type="project" value="GO_Central"/>
</dbReference>
<reference evidence="9" key="1">
    <citation type="submission" date="2025-08" db="UniProtKB">
        <authorList>
            <consortium name="RefSeq"/>
        </authorList>
    </citation>
    <scope>IDENTIFICATION</scope>
    <source>
        <strain evidence="9">J_2021</strain>
        <tissue evidence="9">Erythrocytes</tissue>
    </source>
</reference>
<dbReference type="SMART" id="SM00134">
    <property type="entry name" value="LU"/>
    <property type="match status" value="1"/>
</dbReference>
<evidence type="ECO:0000256" key="3">
    <source>
        <dbReference type="ARBA" id="ARBA00022729"/>
    </source>
</evidence>
<dbReference type="FunFam" id="2.10.60.10:FF:000003">
    <property type="entry name" value="lymphocyte antigen 6E isoform X1"/>
    <property type="match status" value="1"/>
</dbReference>
<comment type="subcellular location">
    <subcellularLocation>
        <location evidence="1">Cell membrane</location>
    </subcellularLocation>
</comment>
<evidence type="ECO:0000256" key="1">
    <source>
        <dbReference type="ARBA" id="ARBA00004236"/>
    </source>
</evidence>
<keyword evidence="6" id="KW-1133">Transmembrane helix</keyword>
<dbReference type="Proteomes" id="UP000186698">
    <property type="component" value="Chromosome 6L"/>
</dbReference>
<dbReference type="SUPFAM" id="SSF57302">
    <property type="entry name" value="Snake toxin-like"/>
    <property type="match status" value="1"/>
</dbReference>
<proteinExistence type="predicted"/>
<name>A0A8J0VJ07_XENLA</name>
<dbReference type="CTD" id="108718885"/>
<gene>
    <name evidence="9" type="primary">ly6e.L</name>
</gene>
<feature type="domain" description="UPAR/Ly6" evidence="7">
    <location>
        <begin position="84"/>
        <end position="171"/>
    </location>
</feature>
<dbReference type="Gene3D" id="2.10.60.10">
    <property type="entry name" value="CD59"/>
    <property type="match status" value="1"/>
</dbReference>
<feature type="transmembrane region" description="Helical" evidence="6">
    <location>
        <begin position="60"/>
        <end position="79"/>
    </location>
</feature>
<dbReference type="InterPro" id="IPR018363">
    <property type="entry name" value="CD59_antigen_CS"/>
</dbReference>
<dbReference type="RefSeq" id="XP_018122883.2">
    <property type="nucleotide sequence ID" value="XM_018267394.2"/>
</dbReference>
<keyword evidence="3" id="KW-0732">Signal</keyword>
<evidence type="ECO:0000256" key="2">
    <source>
        <dbReference type="ARBA" id="ARBA00022475"/>
    </source>
</evidence>
<dbReference type="KEGG" id="xla:108718885"/>
<evidence type="ECO:0000256" key="4">
    <source>
        <dbReference type="ARBA" id="ARBA00023136"/>
    </source>
</evidence>